<protein>
    <submittedName>
        <fullName evidence="1">Uncharacterized protein</fullName>
    </submittedName>
</protein>
<gene>
    <name evidence="1" type="ORF">C7K25_04680</name>
</gene>
<organism evidence="1 2">
    <name type="scientific">Gulosibacter molinativorax</name>
    <dbReference type="NCBI Taxonomy" id="256821"/>
    <lineage>
        <taxon>Bacteria</taxon>
        <taxon>Bacillati</taxon>
        <taxon>Actinomycetota</taxon>
        <taxon>Actinomycetes</taxon>
        <taxon>Micrococcales</taxon>
        <taxon>Microbacteriaceae</taxon>
        <taxon>Gulosibacter</taxon>
    </lineage>
</organism>
<sequence length="157" mass="17535">MRPIIDDDGDAITSPMALQLGAQLDSGDAVSAWFADRIRRGTFTRDTADGQRAKIPQGRLWEDLDKCDIPAPAHVVITETEVEDLHAIGYPIYSIGQNTHVLGRPSITRILRRIIDHLACADMFSDALENDDTWLAYQARRSRLHTLAGRITAARWV</sequence>
<dbReference type="RefSeq" id="WP_026937821.1">
    <property type="nucleotide sequence ID" value="NZ_CP028426.1"/>
</dbReference>
<reference evidence="1" key="2">
    <citation type="journal article" date="2022" name="Sci. Rep.">
        <title>In silico prediction of the enzymes involved in the degradation of the herbicide molinate by Gulosibacter molinativorax ON4T.</title>
        <authorList>
            <person name="Lopes A.R."/>
            <person name="Bunin E."/>
            <person name="Viana A.T."/>
            <person name="Froufe H."/>
            <person name="Munoz-Merida A."/>
            <person name="Pinho D."/>
            <person name="Figueiredo J."/>
            <person name="Barroso C."/>
            <person name="Vaz-Moreira I."/>
            <person name="Bellanger X."/>
            <person name="Egas C."/>
            <person name="Nunes O.C."/>
        </authorList>
    </citation>
    <scope>NUCLEOTIDE SEQUENCE</scope>
    <source>
        <strain evidence="1">ON4</strain>
    </source>
</reference>
<proteinExistence type="predicted"/>
<evidence type="ECO:0000313" key="1">
    <source>
        <dbReference type="EMBL" id="MDJ1370666.1"/>
    </source>
</evidence>
<reference evidence="1" key="1">
    <citation type="submission" date="2018-03" db="EMBL/GenBank/DDBJ databases">
        <authorList>
            <person name="Nunes O.C."/>
            <person name="Lopes A.R."/>
            <person name="Froufe H."/>
            <person name="Munoz-Merida A."/>
            <person name="Barroso C."/>
            <person name="Egas C."/>
        </authorList>
    </citation>
    <scope>NUCLEOTIDE SEQUENCE</scope>
    <source>
        <strain evidence="1">ON4</strain>
    </source>
</reference>
<evidence type="ECO:0000313" key="2">
    <source>
        <dbReference type="Proteomes" id="UP001170379"/>
    </source>
</evidence>
<accession>A0ABT7C7N2</accession>
<name>A0ABT7C7N2_9MICO</name>
<dbReference type="EMBL" id="PXVD01000006">
    <property type="protein sequence ID" value="MDJ1370666.1"/>
    <property type="molecule type" value="Genomic_DNA"/>
</dbReference>
<comment type="caution">
    <text evidence="1">The sequence shown here is derived from an EMBL/GenBank/DDBJ whole genome shotgun (WGS) entry which is preliminary data.</text>
</comment>
<keyword evidence="2" id="KW-1185">Reference proteome</keyword>
<dbReference type="Proteomes" id="UP001170379">
    <property type="component" value="Unassembled WGS sequence"/>
</dbReference>